<evidence type="ECO:0000313" key="2">
    <source>
        <dbReference type="Proteomes" id="UP001172386"/>
    </source>
</evidence>
<evidence type="ECO:0000313" key="1">
    <source>
        <dbReference type="EMBL" id="KAJ9659864.1"/>
    </source>
</evidence>
<accession>A0ACC3ADE1</accession>
<keyword evidence="1" id="KW-0378">Hydrolase</keyword>
<comment type="caution">
    <text evidence="1">The sequence shown here is derived from an EMBL/GenBank/DDBJ whole genome shotgun (WGS) entry which is preliminary data.</text>
</comment>
<organism evidence="1 2">
    <name type="scientific">Neophaeococcomyces mojaviensis</name>
    <dbReference type="NCBI Taxonomy" id="3383035"/>
    <lineage>
        <taxon>Eukaryota</taxon>
        <taxon>Fungi</taxon>
        <taxon>Dikarya</taxon>
        <taxon>Ascomycota</taxon>
        <taxon>Pezizomycotina</taxon>
        <taxon>Eurotiomycetes</taxon>
        <taxon>Chaetothyriomycetidae</taxon>
        <taxon>Chaetothyriales</taxon>
        <taxon>Chaetothyriales incertae sedis</taxon>
        <taxon>Neophaeococcomyces</taxon>
    </lineage>
</organism>
<gene>
    <name evidence="1" type="primary">CTK2</name>
    <name evidence="1" type="ORF">H2198_002933</name>
</gene>
<proteinExistence type="predicted"/>
<keyword evidence="1" id="KW-0808">Transferase</keyword>
<keyword evidence="2" id="KW-1185">Reference proteome</keyword>
<sequence>MAKKKRCRGARATAGNKRLPLRLDPSSSNAIPLVSRLDRSRPLGEDRSSLDGVAPNWEGGGDRFLVHPPHLGNQDLLPSSTLLNFDPTLRPLTKDRFTKDSPVVTNDQYAAAVTDGNTEPEQENMNANGSHPPHRHYTQPQPQRERKSHGNDIVSASNGITHGPMPSHIQVAKPYVFHQAIEGCLNDLGVAQAREDNIRLAGVRWIDDTRRALKLPVRTFNTAVVYYHKFRLSHADNEYSFVDAAAAALFAACKIEDTLKKSRDILCAAHNLKVSSRADHLSSDDPIFEHQSRTIIGLERLMLEASSFDFRNRHAQPLIVKLAKYYGYERHSAIAQTAHSVSLDLYRTFAPLKQSTATMAFACLELAGRLHGQEKEAIVDGRDYKRWDIERATVMGTQAALRIPLDASIKHNHCNIRDKNNHNANNVLVIIETILDLLDLYTHYTKFTIVGPEFPLDSFLNVRIPLNEELNTRRIPRYTEYVDPKHLGRKADPAGYAIAATNGVLPPTNGLPPHARQRTSPTSPATPGTPGIRQKAGERGKEGTIRFMLNPDREREERSIVAEYGPPVAPKR</sequence>
<keyword evidence="1" id="KW-0418">Kinase</keyword>
<keyword evidence="1" id="KW-0326">Glycosidase</keyword>
<dbReference type="EC" id="3.2.1.21" evidence="1"/>
<dbReference type="Proteomes" id="UP001172386">
    <property type="component" value="Unassembled WGS sequence"/>
</dbReference>
<dbReference type="EMBL" id="JAPDRQ010000036">
    <property type="protein sequence ID" value="KAJ9659864.1"/>
    <property type="molecule type" value="Genomic_DNA"/>
</dbReference>
<protein>
    <submittedName>
        <fullName evidence="1">RNA polymerase II C-terminal domain kinase beta subunit</fullName>
        <ecNumber evidence="1">3.2.1.21</ecNumber>
    </submittedName>
</protein>
<name>A0ACC3ADE1_9EURO</name>
<reference evidence="1" key="1">
    <citation type="submission" date="2022-10" db="EMBL/GenBank/DDBJ databases">
        <title>Culturing micro-colonial fungi from biological soil crusts in the Mojave desert and describing Neophaeococcomyces mojavensis, and introducing the new genera and species Taxawa tesnikishii.</title>
        <authorList>
            <person name="Kurbessoian T."/>
            <person name="Stajich J.E."/>
        </authorList>
    </citation>
    <scope>NUCLEOTIDE SEQUENCE</scope>
    <source>
        <strain evidence="1">JES_112</strain>
    </source>
</reference>